<comment type="caution">
    <text evidence="1">The sequence shown here is derived from an EMBL/GenBank/DDBJ whole genome shotgun (WGS) entry which is preliminary data.</text>
</comment>
<dbReference type="STRING" id="1352936.M878_34530"/>
<evidence type="ECO:0000313" key="1">
    <source>
        <dbReference type="EMBL" id="EST22650.1"/>
    </source>
</evidence>
<protein>
    <recommendedName>
        <fullName evidence="3">Immunity protein Imm1</fullName>
    </recommendedName>
</protein>
<dbReference type="AlphaFoldDB" id="V6JRV4"/>
<evidence type="ECO:0000313" key="2">
    <source>
        <dbReference type="Proteomes" id="UP000017984"/>
    </source>
</evidence>
<keyword evidence="2" id="KW-1185">Reference proteome</keyword>
<name>V6JRV4_STRRC</name>
<dbReference type="EMBL" id="AWQX01000298">
    <property type="protein sequence ID" value="EST22650.1"/>
    <property type="molecule type" value="Genomic_DNA"/>
</dbReference>
<reference evidence="1 2" key="1">
    <citation type="journal article" date="2014" name="Genome Announc.">
        <title>Draft Genome Sequence of Streptomyces roseochromogenes subsp. oscitans DS 12.976, Producer of the Aminocoumarin Antibiotic Clorobiocin.</title>
        <authorList>
            <person name="Ruckert C."/>
            <person name="Kalinowski J."/>
            <person name="Heide L."/>
            <person name="Apel A.K."/>
        </authorList>
    </citation>
    <scope>NUCLEOTIDE SEQUENCE [LARGE SCALE GENOMIC DNA]</scope>
    <source>
        <strain evidence="1 2">DS 12.976</strain>
    </source>
</reference>
<dbReference type="PATRIC" id="fig|1352936.5.peg.7188"/>
<evidence type="ECO:0008006" key="3">
    <source>
        <dbReference type="Google" id="ProtNLM"/>
    </source>
</evidence>
<accession>V6JRV4</accession>
<dbReference type="Proteomes" id="UP000017984">
    <property type="component" value="Chromosome"/>
</dbReference>
<proteinExistence type="predicted"/>
<dbReference type="HOGENOM" id="CLU_1912593_0_0_11"/>
<sequence>MTETWAFVGEPMSVTAEEAVVALRRRIAEGRLEARLTSSAGRLLTVVGNTERALVMFLDEEDAPGAHAVSAGRSGASGGFRLANGQCDICPDEDTVPLGEAFRIVRHMIGTGLPPADTGWCAKG</sequence>
<gene>
    <name evidence="1" type="ORF">M878_34530</name>
</gene>
<dbReference type="RefSeq" id="WP_023551589.1">
    <property type="nucleotide sequence ID" value="NZ_CM002285.1"/>
</dbReference>
<organism evidence="1 2">
    <name type="scientific">Streptomyces roseochromogenus subsp. oscitans DS 12.976</name>
    <dbReference type="NCBI Taxonomy" id="1352936"/>
    <lineage>
        <taxon>Bacteria</taxon>
        <taxon>Bacillati</taxon>
        <taxon>Actinomycetota</taxon>
        <taxon>Actinomycetes</taxon>
        <taxon>Kitasatosporales</taxon>
        <taxon>Streptomycetaceae</taxon>
        <taxon>Streptomyces</taxon>
    </lineage>
</organism>